<evidence type="ECO:0000313" key="7">
    <source>
        <dbReference type="EMBL" id="SMO94212.1"/>
    </source>
</evidence>
<dbReference type="Pfam" id="PF14905">
    <property type="entry name" value="OMP_b-brl_3"/>
    <property type="match status" value="1"/>
</dbReference>
<reference evidence="7 8" key="1">
    <citation type="submission" date="2017-05" db="EMBL/GenBank/DDBJ databases">
        <authorList>
            <person name="Varghese N."/>
            <person name="Submissions S."/>
        </authorList>
    </citation>
    <scope>NUCLEOTIDE SEQUENCE [LARGE SCALE GENOMIC DNA]</scope>
    <source>
        <strain evidence="7 8">DSM 21985</strain>
    </source>
</reference>
<feature type="signal peptide" evidence="4">
    <location>
        <begin position="1"/>
        <end position="20"/>
    </location>
</feature>
<keyword evidence="2" id="KW-0472">Membrane</keyword>
<organism evidence="7 8">
    <name type="scientific">Gracilimonas mengyeensis</name>
    <dbReference type="NCBI Taxonomy" id="1302730"/>
    <lineage>
        <taxon>Bacteria</taxon>
        <taxon>Pseudomonadati</taxon>
        <taxon>Balneolota</taxon>
        <taxon>Balneolia</taxon>
        <taxon>Balneolales</taxon>
        <taxon>Balneolaceae</taxon>
        <taxon>Gracilimonas</taxon>
    </lineage>
</organism>
<evidence type="ECO:0000256" key="1">
    <source>
        <dbReference type="ARBA" id="ARBA00004442"/>
    </source>
</evidence>
<comment type="subcellular location">
    <subcellularLocation>
        <location evidence="1">Cell outer membrane</location>
    </subcellularLocation>
</comment>
<evidence type="ECO:0000259" key="5">
    <source>
        <dbReference type="Pfam" id="PF07715"/>
    </source>
</evidence>
<evidence type="ECO:0000259" key="6">
    <source>
        <dbReference type="Pfam" id="PF14905"/>
    </source>
</evidence>
<dbReference type="InterPro" id="IPR036942">
    <property type="entry name" value="Beta-barrel_TonB_sf"/>
</dbReference>
<dbReference type="InterPro" id="IPR037066">
    <property type="entry name" value="Plug_dom_sf"/>
</dbReference>
<dbReference type="Gene3D" id="2.170.130.10">
    <property type="entry name" value="TonB-dependent receptor, plug domain"/>
    <property type="match status" value="1"/>
</dbReference>
<dbReference type="PANTHER" id="PTHR40980">
    <property type="entry name" value="PLUG DOMAIN-CONTAINING PROTEIN"/>
    <property type="match status" value="1"/>
</dbReference>
<evidence type="ECO:0000256" key="2">
    <source>
        <dbReference type="ARBA" id="ARBA00023136"/>
    </source>
</evidence>
<name>A0A521FDF0_9BACT</name>
<evidence type="ECO:0000256" key="3">
    <source>
        <dbReference type="ARBA" id="ARBA00023237"/>
    </source>
</evidence>
<dbReference type="EMBL" id="FXTP01000017">
    <property type="protein sequence ID" value="SMO94212.1"/>
    <property type="molecule type" value="Genomic_DNA"/>
</dbReference>
<dbReference type="NCBIfam" id="TIGR01782">
    <property type="entry name" value="TonB-Xanth-Caul"/>
    <property type="match status" value="1"/>
</dbReference>
<dbReference type="Pfam" id="PF07715">
    <property type="entry name" value="Plug"/>
    <property type="match status" value="1"/>
</dbReference>
<evidence type="ECO:0000256" key="4">
    <source>
        <dbReference type="SAM" id="SignalP"/>
    </source>
</evidence>
<feature type="domain" description="TonB-dependent receptor plug" evidence="5">
    <location>
        <begin position="24"/>
        <end position="120"/>
    </location>
</feature>
<dbReference type="PANTHER" id="PTHR40980:SF4">
    <property type="entry name" value="TONB-DEPENDENT RECEPTOR-LIKE BETA-BARREL DOMAIN-CONTAINING PROTEIN"/>
    <property type="match status" value="1"/>
</dbReference>
<feature type="chain" id="PRO_5021944939" evidence="4">
    <location>
        <begin position="21"/>
        <end position="832"/>
    </location>
</feature>
<dbReference type="InterPro" id="IPR010104">
    <property type="entry name" value="TonB_rcpt_bac"/>
</dbReference>
<accession>A0A521FDF0</accession>
<evidence type="ECO:0000313" key="8">
    <source>
        <dbReference type="Proteomes" id="UP000317557"/>
    </source>
</evidence>
<protein>
    <submittedName>
        <fullName evidence="7">TonB-dependent receptor</fullName>
    </submittedName>
</protein>
<keyword evidence="3" id="KW-0998">Cell outer membrane</keyword>
<keyword evidence="4" id="KW-0732">Signal</keyword>
<dbReference type="Gene3D" id="2.40.170.20">
    <property type="entry name" value="TonB-dependent receptor, beta-barrel domain"/>
    <property type="match status" value="1"/>
</dbReference>
<sequence length="832" mass="93242">MRLSALMFMAVAIFSTAVVAQQHSSPANTLTAEQIKQFGDFSVQEALMRLPGVQVNRDGTINLRGAGQDAFYVTINGQRLGNTGLGDRQTDLSAISVDLIDRIEIIKVLSPDMAADGLAGAINLVTYQPNKEEIEFKGALGAGLNPEYSDRLGATGRSWVQFSGPVADKLDMSVALSYQRQQQAWESLELGYGVQEFEIGPVNVLERFGTGLNIKGSNRFGGSFHLDFDHSEQSNFFVRGLVNVDNREQAHHQNLWIANESWENQTLTGSQGSFNHHMTIEHRDITQYTFQVGGEHQLSAFNVDYDAGWSRSSITRDENLFPFQATGVQYQTITNNRKRPMIELAEDEEMPLPEDMNLREMEYIVDDHIDENITANINVSFPVRLGTMKFGGSTRFSDKDANEQGAFSEYHYTYQGFVDLSGFESSDAGGESLFGNRYRLGRVIDMEEALAFFNSSIPNMRLDAPAYYRDSEIFNYFASENIYSGYAMGVFEFGKASLTAGARAEHTAIDYEGRKVAYNRFDQFEEASDTSSHSSYSNIIPFAKLDVGLTEKANLRASYSRSLQRPDYNLAAPFELSTPGDTTIFQGNSRLEPIVSDNVDLYADLEIFEGGLLSIGGFYKNLSNFVMHQQSSMVIQEGEYPNFSDYFEEDVTEITTNYRTYVNSDRSATLYGAEVALQQGFVFLPGALSNLGVYANYTWSQSDFETERGDETALLGQSPHVVNVALNYQGEKLSAQLGYHWSDEFLSARGNEQEAAPRLSMSSVYLDRYEDGYEQLTATVRYHVSDQFQLWANMYQLLANEQEAYINNRSAYPTSIYNRTGVEFNIGIQVNL</sequence>
<dbReference type="Proteomes" id="UP000317557">
    <property type="component" value="Unassembled WGS sequence"/>
</dbReference>
<dbReference type="InterPro" id="IPR041700">
    <property type="entry name" value="OMP_b-brl_3"/>
</dbReference>
<gene>
    <name evidence="7" type="ORF">SAMN06265219_11770</name>
</gene>
<dbReference type="GO" id="GO:0009279">
    <property type="term" value="C:cell outer membrane"/>
    <property type="evidence" value="ECO:0007669"/>
    <property type="project" value="UniProtKB-SubCell"/>
</dbReference>
<feature type="domain" description="Outer membrane protein beta-barrel" evidence="6">
    <location>
        <begin position="471"/>
        <end position="706"/>
    </location>
</feature>
<keyword evidence="8" id="KW-1185">Reference proteome</keyword>
<keyword evidence="7" id="KW-0675">Receptor</keyword>
<dbReference type="InterPro" id="IPR012910">
    <property type="entry name" value="Plug_dom"/>
</dbReference>
<dbReference type="SUPFAM" id="SSF56935">
    <property type="entry name" value="Porins"/>
    <property type="match status" value="1"/>
</dbReference>
<dbReference type="AlphaFoldDB" id="A0A521FDF0"/>
<proteinExistence type="predicted"/>